<dbReference type="AlphaFoldDB" id="A0A4D6NFF9"/>
<proteinExistence type="predicted"/>
<reference evidence="2 3" key="1">
    <citation type="submission" date="2019-04" db="EMBL/GenBank/DDBJ databases">
        <title>An improved genome assembly and genetic linkage map for asparagus bean, Vigna unguiculata ssp. sesquipedialis.</title>
        <authorList>
            <person name="Xia Q."/>
            <person name="Zhang R."/>
            <person name="Dong Y."/>
        </authorList>
    </citation>
    <scope>NUCLEOTIDE SEQUENCE [LARGE SCALE GENOMIC DNA]</scope>
    <source>
        <tissue evidence="2">Leaf</tissue>
    </source>
</reference>
<evidence type="ECO:0000313" key="3">
    <source>
        <dbReference type="Proteomes" id="UP000501690"/>
    </source>
</evidence>
<organism evidence="2 3">
    <name type="scientific">Vigna unguiculata</name>
    <name type="common">Cowpea</name>
    <dbReference type="NCBI Taxonomy" id="3917"/>
    <lineage>
        <taxon>Eukaryota</taxon>
        <taxon>Viridiplantae</taxon>
        <taxon>Streptophyta</taxon>
        <taxon>Embryophyta</taxon>
        <taxon>Tracheophyta</taxon>
        <taxon>Spermatophyta</taxon>
        <taxon>Magnoliopsida</taxon>
        <taxon>eudicotyledons</taxon>
        <taxon>Gunneridae</taxon>
        <taxon>Pentapetalae</taxon>
        <taxon>rosids</taxon>
        <taxon>fabids</taxon>
        <taxon>Fabales</taxon>
        <taxon>Fabaceae</taxon>
        <taxon>Papilionoideae</taxon>
        <taxon>50 kb inversion clade</taxon>
        <taxon>NPAAA clade</taxon>
        <taxon>indigoferoid/millettioid clade</taxon>
        <taxon>Phaseoleae</taxon>
        <taxon>Vigna</taxon>
    </lineage>
</organism>
<feature type="compositionally biased region" description="Basic and acidic residues" evidence="1">
    <location>
        <begin position="41"/>
        <end position="53"/>
    </location>
</feature>
<protein>
    <submittedName>
        <fullName evidence="2">Uncharacterized protein</fullName>
    </submittedName>
</protein>
<evidence type="ECO:0000256" key="1">
    <source>
        <dbReference type="SAM" id="MobiDB-lite"/>
    </source>
</evidence>
<gene>
    <name evidence="2" type="ORF">DEO72_LG10g2148</name>
</gene>
<sequence>MSRGSSRAFHARATVLLVELSPRRRRARLSESPSRLSETLQPERRAGRECVAS</sequence>
<dbReference type="Proteomes" id="UP000501690">
    <property type="component" value="Linkage Group LG10"/>
</dbReference>
<name>A0A4D6NFF9_VIGUN</name>
<feature type="compositionally biased region" description="Polar residues" evidence="1">
    <location>
        <begin position="31"/>
        <end position="40"/>
    </location>
</feature>
<dbReference type="EMBL" id="CP039354">
    <property type="protein sequence ID" value="QCE10915.1"/>
    <property type="molecule type" value="Genomic_DNA"/>
</dbReference>
<feature type="region of interest" description="Disordered" evidence="1">
    <location>
        <begin position="24"/>
        <end position="53"/>
    </location>
</feature>
<keyword evidence="3" id="KW-1185">Reference proteome</keyword>
<evidence type="ECO:0000313" key="2">
    <source>
        <dbReference type="EMBL" id="QCE10915.1"/>
    </source>
</evidence>
<accession>A0A4D6NFF9</accession>